<name>A0ABV2VK18_9ACTN</name>
<keyword evidence="2" id="KW-0472">Membrane</keyword>
<keyword evidence="4" id="KW-1185">Reference proteome</keyword>
<feature type="compositionally biased region" description="Low complexity" evidence="1">
    <location>
        <begin position="27"/>
        <end position="41"/>
    </location>
</feature>
<dbReference type="Proteomes" id="UP001550348">
    <property type="component" value="Unassembled WGS sequence"/>
</dbReference>
<keyword evidence="2" id="KW-1133">Transmembrane helix</keyword>
<reference evidence="3 4" key="1">
    <citation type="submission" date="2024-06" db="EMBL/GenBank/DDBJ databases">
        <title>The Natural Products Discovery Center: Release of the First 8490 Sequenced Strains for Exploring Actinobacteria Biosynthetic Diversity.</title>
        <authorList>
            <person name="Kalkreuter E."/>
            <person name="Kautsar S.A."/>
            <person name="Yang D."/>
            <person name="Bader C.D."/>
            <person name="Teijaro C.N."/>
            <person name="Fluegel L."/>
            <person name="Davis C.M."/>
            <person name="Simpson J.R."/>
            <person name="Lauterbach L."/>
            <person name="Steele A.D."/>
            <person name="Gui C."/>
            <person name="Meng S."/>
            <person name="Li G."/>
            <person name="Viehrig K."/>
            <person name="Ye F."/>
            <person name="Su P."/>
            <person name="Kiefer A.F."/>
            <person name="Nichols A."/>
            <person name="Cepeda A.J."/>
            <person name="Yan W."/>
            <person name="Fan B."/>
            <person name="Jiang Y."/>
            <person name="Adhikari A."/>
            <person name="Zheng C.-J."/>
            <person name="Schuster L."/>
            <person name="Cowan T.M."/>
            <person name="Smanski M.J."/>
            <person name="Chevrette M.G."/>
            <person name="De Carvalho L.P.S."/>
            <person name="Shen B."/>
        </authorList>
    </citation>
    <scope>NUCLEOTIDE SEQUENCE [LARGE SCALE GENOMIC DNA]</scope>
    <source>
        <strain evidence="3 4">NPDC006286</strain>
    </source>
</reference>
<keyword evidence="2" id="KW-0812">Transmembrane</keyword>
<dbReference type="RefSeq" id="WP_355665005.1">
    <property type="nucleotide sequence ID" value="NZ_JBEXRX010000035.1"/>
</dbReference>
<evidence type="ECO:0000313" key="4">
    <source>
        <dbReference type="Proteomes" id="UP001550348"/>
    </source>
</evidence>
<organism evidence="3 4">
    <name type="scientific">Micromonospora fulviviridis</name>
    <dbReference type="NCBI Taxonomy" id="47860"/>
    <lineage>
        <taxon>Bacteria</taxon>
        <taxon>Bacillati</taxon>
        <taxon>Actinomycetota</taxon>
        <taxon>Actinomycetes</taxon>
        <taxon>Micromonosporales</taxon>
        <taxon>Micromonosporaceae</taxon>
        <taxon>Micromonospora</taxon>
    </lineage>
</organism>
<feature type="transmembrane region" description="Helical" evidence="2">
    <location>
        <begin position="63"/>
        <end position="89"/>
    </location>
</feature>
<feature type="compositionally biased region" description="Low complexity" evidence="1">
    <location>
        <begin position="98"/>
        <end position="119"/>
    </location>
</feature>
<feature type="compositionally biased region" description="Polar residues" evidence="1">
    <location>
        <begin position="17"/>
        <end position="26"/>
    </location>
</feature>
<proteinExistence type="predicted"/>
<feature type="region of interest" description="Disordered" evidence="1">
    <location>
        <begin position="1"/>
        <end position="56"/>
    </location>
</feature>
<accession>A0ABV2VK18</accession>
<evidence type="ECO:0000313" key="3">
    <source>
        <dbReference type="EMBL" id="MEU0153155.1"/>
    </source>
</evidence>
<dbReference type="EMBL" id="JBEXRX010000035">
    <property type="protein sequence ID" value="MEU0153155.1"/>
    <property type="molecule type" value="Genomic_DNA"/>
</dbReference>
<protein>
    <submittedName>
        <fullName evidence="3">Uncharacterized protein</fullName>
    </submittedName>
</protein>
<comment type="caution">
    <text evidence="3">The sequence shown here is derived from an EMBL/GenBank/DDBJ whole genome shotgun (WGS) entry which is preliminary data.</text>
</comment>
<sequence length="288" mass="29489">MTNSHPPYGGQPDPNYGGQQPDPNVNPQWGQPAQPGAYPGYGQPGQPPQFGAPVPPPKSNKGLIIGLSAGAAVVLLALCGGGVGLFLAAGDDKPDPVASSSSNPAGPSAEPSAGGPESETPAPDNNAVTARYSSDMSSVCDGSAILNAAPYTAGSPAKAYTFANSPDRPSYWSSKSISSAKPYYSKSADFESVAVVGCLKVVEGSEGTPKKCDYKNNDGKIVTVSYISSRYELTFYAAKTGEKIGDGGTVSAPANRCPSFISYNKLTMKSYAAPDSGTIEAALDKFLS</sequence>
<feature type="region of interest" description="Disordered" evidence="1">
    <location>
        <begin position="93"/>
        <end position="129"/>
    </location>
</feature>
<evidence type="ECO:0000256" key="1">
    <source>
        <dbReference type="SAM" id="MobiDB-lite"/>
    </source>
</evidence>
<gene>
    <name evidence="3" type="ORF">ABZ071_14745</name>
</gene>
<evidence type="ECO:0000256" key="2">
    <source>
        <dbReference type="SAM" id="Phobius"/>
    </source>
</evidence>